<dbReference type="GeneID" id="108624132"/>
<evidence type="ECO:0000256" key="1">
    <source>
        <dbReference type="SAM" id="MobiDB-lite"/>
    </source>
</evidence>
<sequence>MAPAPRIVLACSLLVLSIGRASTGEHRSEFAGRGGLALPLWFHEKLARTRHDGRDVVDDRSRDDLTVGSSTTVAPHVPGLARRHVDQQRVHEQRASRSEKFSAVAVAEYSGTRAIAYAGFHNNHRHQPSDAATQSYHHHTTTPATYTRHHPG</sequence>
<reference evidence="4" key="1">
    <citation type="submission" date="2025-08" db="UniProtKB">
        <authorList>
            <consortium name="RefSeq"/>
        </authorList>
    </citation>
    <scope>IDENTIFICATION</scope>
    <source>
        <tissue evidence="4">Whole body</tissue>
    </source>
</reference>
<name>A0AAJ7IX49_9HYME</name>
<proteinExistence type="predicted"/>
<dbReference type="Proteomes" id="UP000694925">
    <property type="component" value="Unplaced"/>
</dbReference>
<keyword evidence="2" id="KW-0732">Signal</keyword>
<dbReference type="CTD" id="38540"/>
<evidence type="ECO:0000313" key="3">
    <source>
        <dbReference type="Proteomes" id="UP000694925"/>
    </source>
</evidence>
<dbReference type="KEGG" id="ccal:108624132"/>
<protein>
    <submittedName>
        <fullName evidence="4">Uncharacterized protein LOC108624132</fullName>
    </submittedName>
</protein>
<accession>A0AAJ7IX49</accession>
<dbReference type="AlphaFoldDB" id="A0AAJ7IX49"/>
<dbReference type="RefSeq" id="XP_017878708.1">
    <property type="nucleotide sequence ID" value="XM_018023219.2"/>
</dbReference>
<feature type="region of interest" description="Disordered" evidence="1">
    <location>
        <begin position="124"/>
        <end position="152"/>
    </location>
</feature>
<evidence type="ECO:0000256" key="2">
    <source>
        <dbReference type="SAM" id="SignalP"/>
    </source>
</evidence>
<feature type="chain" id="PRO_5042533539" evidence="2">
    <location>
        <begin position="24"/>
        <end position="152"/>
    </location>
</feature>
<organism evidence="3 4">
    <name type="scientific">Ceratina calcarata</name>
    <dbReference type="NCBI Taxonomy" id="156304"/>
    <lineage>
        <taxon>Eukaryota</taxon>
        <taxon>Metazoa</taxon>
        <taxon>Ecdysozoa</taxon>
        <taxon>Arthropoda</taxon>
        <taxon>Hexapoda</taxon>
        <taxon>Insecta</taxon>
        <taxon>Pterygota</taxon>
        <taxon>Neoptera</taxon>
        <taxon>Endopterygota</taxon>
        <taxon>Hymenoptera</taxon>
        <taxon>Apocrita</taxon>
        <taxon>Aculeata</taxon>
        <taxon>Apoidea</taxon>
        <taxon>Anthophila</taxon>
        <taxon>Apidae</taxon>
        <taxon>Ceratina</taxon>
        <taxon>Zadontomerus</taxon>
    </lineage>
</organism>
<gene>
    <name evidence="4" type="primary">LOC108624132</name>
</gene>
<feature type="signal peptide" evidence="2">
    <location>
        <begin position="1"/>
        <end position="23"/>
    </location>
</feature>
<keyword evidence="3" id="KW-1185">Reference proteome</keyword>
<evidence type="ECO:0000313" key="4">
    <source>
        <dbReference type="RefSeq" id="XP_017878708.1"/>
    </source>
</evidence>